<protein>
    <submittedName>
        <fullName evidence="2">Anti-anti-sigma factor</fullName>
    </submittedName>
</protein>
<evidence type="ECO:0000313" key="3">
    <source>
        <dbReference type="Proteomes" id="UP001321582"/>
    </source>
</evidence>
<reference evidence="2 3" key="1">
    <citation type="submission" date="2022-11" db="EMBL/GenBank/DDBJ databases">
        <title>Haliovirga abyssi gen. nov., sp. nov., a mesophilic fermentative bacterium isolated from the Iheya North hydrothermal field and the proposal of Haliovirgaceae fam. nov.</title>
        <authorList>
            <person name="Miyazaki U."/>
            <person name="Tame A."/>
            <person name="Miyazaki J."/>
            <person name="Takai K."/>
            <person name="Sawayama S."/>
            <person name="Kitajima M."/>
            <person name="Okamoto A."/>
            <person name="Nakagawa S."/>
        </authorList>
    </citation>
    <scope>NUCLEOTIDE SEQUENCE [LARGE SCALE GENOMIC DNA]</scope>
    <source>
        <strain evidence="2 3">IC12</strain>
    </source>
</reference>
<dbReference type="Pfam" id="PF01740">
    <property type="entry name" value="STAS"/>
    <property type="match status" value="1"/>
</dbReference>
<dbReference type="InterPro" id="IPR036513">
    <property type="entry name" value="STAS_dom_sf"/>
</dbReference>
<dbReference type="Gene3D" id="3.30.750.24">
    <property type="entry name" value="STAS domain"/>
    <property type="match status" value="1"/>
</dbReference>
<feature type="domain" description="STAS" evidence="1">
    <location>
        <begin position="20"/>
        <end position="105"/>
    </location>
</feature>
<dbReference type="RefSeq" id="WP_307905117.1">
    <property type="nucleotide sequence ID" value="NZ_AP027059.1"/>
</dbReference>
<dbReference type="CDD" id="cd07043">
    <property type="entry name" value="STAS_anti-anti-sigma_factors"/>
    <property type="match status" value="1"/>
</dbReference>
<dbReference type="EMBL" id="AP027059">
    <property type="protein sequence ID" value="BDU50184.1"/>
    <property type="molecule type" value="Genomic_DNA"/>
</dbReference>
<dbReference type="SUPFAM" id="SSF52091">
    <property type="entry name" value="SpoIIaa-like"/>
    <property type="match status" value="1"/>
</dbReference>
<dbReference type="PANTHER" id="PTHR33495:SF2">
    <property type="entry name" value="ANTI-SIGMA FACTOR ANTAGONIST TM_1081-RELATED"/>
    <property type="match status" value="1"/>
</dbReference>
<gene>
    <name evidence="2" type="ORF">HLVA_07530</name>
</gene>
<name>A0AAU9DSX4_9FUSO</name>
<evidence type="ECO:0000259" key="1">
    <source>
        <dbReference type="PROSITE" id="PS50801"/>
    </source>
</evidence>
<dbReference type="PANTHER" id="PTHR33495">
    <property type="entry name" value="ANTI-SIGMA FACTOR ANTAGONIST TM_1081-RELATED-RELATED"/>
    <property type="match status" value="1"/>
</dbReference>
<accession>A0AAU9DSX4</accession>
<dbReference type="PROSITE" id="PS50801">
    <property type="entry name" value="STAS"/>
    <property type="match status" value="1"/>
</dbReference>
<dbReference type="Proteomes" id="UP001321582">
    <property type="component" value="Chromosome"/>
</dbReference>
<keyword evidence="3" id="KW-1185">Reference proteome</keyword>
<dbReference type="KEGG" id="haby:HLVA_07530"/>
<sequence>MTERKEDQYLYGEIDGKGFIKFVGNATMKNSKTLEDLFEKLFKSDKKEIVLDFEECNYMDSTMLGLIAKTAIKFKKSWGLAIYALNTPNIILTSLKSTGVNKLMEFIEDENLKVVEVKKLETKDYDNKEEKTKHILEAHKTLMGLSDENKEVFKNVVNLLEGELNK</sequence>
<dbReference type="AlphaFoldDB" id="A0AAU9DSX4"/>
<dbReference type="InterPro" id="IPR002645">
    <property type="entry name" value="STAS_dom"/>
</dbReference>
<proteinExistence type="predicted"/>
<evidence type="ECO:0000313" key="2">
    <source>
        <dbReference type="EMBL" id="BDU50184.1"/>
    </source>
</evidence>
<dbReference type="GO" id="GO:0043856">
    <property type="term" value="F:anti-sigma factor antagonist activity"/>
    <property type="evidence" value="ECO:0007669"/>
    <property type="project" value="TreeGrafter"/>
</dbReference>
<organism evidence="2 3">
    <name type="scientific">Haliovirga abyssi</name>
    <dbReference type="NCBI Taxonomy" id="2996794"/>
    <lineage>
        <taxon>Bacteria</taxon>
        <taxon>Fusobacteriati</taxon>
        <taxon>Fusobacteriota</taxon>
        <taxon>Fusobacteriia</taxon>
        <taxon>Fusobacteriales</taxon>
        <taxon>Haliovirgaceae</taxon>
        <taxon>Haliovirga</taxon>
    </lineage>
</organism>